<keyword evidence="2" id="KW-1185">Reference proteome</keyword>
<dbReference type="EMBL" id="JARKIE010000034">
    <property type="protein sequence ID" value="KAJ7696448.1"/>
    <property type="molecule type" value="Genomic_DNA"/>
</dbReference>
<evidence type="ECO:0000313" key="1">
    <source>
        <dbReference type="EMBL" id="KAJ7696448.1"/>
    </source>
</evidence>
<gene>
    <name evidence="1" type="ORF">B0H17DRAFT_929398</name>
</gene>
<reference evidence="1" key="1">
    <citation type="submission" date="2023-03" db="EMBL/GenBank/DDBJ databases">
        <title>Massive genome expansion in bonnet fungi (Mycena s.s.) driven by repeated elements and novel gene families across ecological guilds.</title>
        <authorList>
            <consortium name="Lawrence Berkeley National Laboratory"/>
            <person name="Harder C.B."/>
            <person name="Miyauchi S."/>
            <person name="Viragh M."/>
            <person name="Kuo A."/>
            <person name="Thoen E."/>
            <person name="Andreopoulos B."/>
            <person name="Lu D."/>
            <person name="Skrede I."/>
            <person name="Drula E."/>
            <person name="Henrissat B."/>
            <person name="Morin E."/>
            <person name="Kohler A."/>
            <person name="Barry K."/>
            <person name="LaButti K."/>
            <person name="Morin E."/>
            <person name="Salamov A."/>
            <person name="Lipzen A."/>
            <person name="Mereny Z."/>
            <person name="Hegedus B."/>
            <person name="Baldrian P."/>
            <person name="Stursova M."/>
            <person name="Weitz H."/>
            <person name="Taylor A."/>
            <person name="Grigoriev I.V."/>
            <person name="Nagy L.G."/>
            <person name="Martin F."/>
            <person name="Kauserud H."/>
        </authorList>
    </citation>
    <scope>NUCLEOTIDE SEQUENCE</scope>
    <source>
        <strain evidence="1">CBHHK067</strain>
    </source>
</reference>
<proteinExistence type="predicted"/>
<protein>
    <submittedName>
        <fullName evidence="1">Uncharacterized protein</fullName>
    </submittedName>
</protein>
<dbReference type="Proteomes" id="UP001221757">
    <property type="component" value="Unassembled WGS sequence"/>
</dbReference>
<organism evidence="1 2">
    <name type="scientific">Mycena rosella</name>
    <name type="common">Pink bonnet</name>
    <name type="synonym">Agaricus rosellus</name>
    <dbReference type="NCBI Taxonomy" id="1033263"/>
    <lineage>
        <taxon>Eukaryota</taxon>
        <taxon>Fungi</taxon>
        <taxon>Dikarya</taxon>
        <taxon>Basidiomycota</taxon>
        <taxon>Agaricomycotina</taxon>
        <taxon>Agaricomycetes</taxon>
        <taxon>Agaricomycetidae</taxon>
        <taxon>Agaricales</taxon>
        <taxon>Marasmiineae</taxon>
        <taxon>Mycenaceae</taxon>
        <taxon>Mycena</taxon>
    </lineage>
</organism>
<name>A0AAD7DP56_MYCRO</name>
<evidence type="ECO:0000313" key="2">
    <source>
        <dbReference type="Proteomes" id="UP001221757"/>
    </source>
</evidence>
<comment type="caution">
    <text evidence="1">The sequence shown here is derived from an EMBL/GenBank/DDBJ whole genome shotgun (WGS) entry which is preliminary data.</text>
</comment>
<sequence>MVRQSRLRRNIRSPDFLTQIPQPMHRNSEMKAILSVDLTSMHKTYRLSSAHVFRRTFLHSCAHRFGLHLFASTMAIRVILSAMAVETRKGELCCQRGTGNWRGKQDFAL</sequence>
<dbReference type="AlphaFoldDB" id="A0AAD7DP56"/>
<accession>A0AAD7DP56</accession>